<evidence type="ECO:0000256" key="1">
    <source>
        <dbReference type="SAM" id="MobiDB-lite"/>
    </source>
</evidence>
<accession>A0A0K1PJU2</accession>
<evidence type="ECO:0000313" key="3">
    <source>
        <dbReference type="Proteomes" id="UP000064967"/>
    </source>
</evidence>
<dbReference type="KEGG" id="llu:AKJ09_00043"/>
<protein>
    <recommendedName>
        <fullName evidence="4">Portal protein</fullName>
    </recommendedName>
</protein>
<organism evidence="2 3">
    <name type="scientific">Labilithrix luteola</name>
    <dbReference type="NCBI Taxonomy" id="1391654"/>
    <lineage>
        <taxon>Bacteria</taxon>
        <taxon>Pseudomonadati</taxon>
        <taxon>Myxococcota</taxon>
        <taxon>Polyangia</taxon>
        <taxon>Polyangiales</taxon>
        <taxon>Labilitrichaceae</taxon>
        <taxon>Labilithrix</taxon>
    </lineage>
</organism>
<dbReference type="STRING" id="1391654.AKJ09_00043"/>
<dbReference type="Proteomes" id="UP000064967">
    <property type="component" value="Chromosome"/>
</dbReference>
<feature type="compositionally biased region" description="Pro residues" evidence="1">
    <location>
        <begin position="595"/>
        <end position="616"/>
    </location>
</feature>
<sequence>MSNYDESESGSRFSDVRWWAEDNEAERARIVCDVAARIWKDQEASREGMLRAARMYGSLPLMGLSPKLYRQRTVSRGRRIALNVIKAVVNTYTAMVTKDKPKISFVTSGGDDALQRRAKKLEKFVDGTAYDQKLHTQAYQVVRDSALFDFGVVKFFLDTTTPKQPRVGIERTLPWEWLFDDQEAADGKPPNGYHAKFVDRRAFASAVRAGHFGKPDAPLAAQIESLATASGFDDLGESFEQANLVEWCVVIEGWHLASGEHAGRHVIAVVGVDTPVLDEEYDWHRFPCELLYRERPIQGVHGESLADELAPIQVEISRLLLMIQRAQMYAVGHWLVEENSRVNTNAIDDVVASIIRYAGTKPEYQTPNTVASDVYAHLDRLWNKAFELPGVSQMTAMGQKPAGLNSGKAIETYADVSSTRFKPNYAEYQDWYMRVAEQILHHAAKIAESHPDFTVRAPGKMMEAVKWADVHLREEEYVLSMYPTNKLADDPAARLGQVQDMMNAGMVTPEDGRRLLDMPDIESLNSYASASYDNTMEAARRIIEEGEYFGPVAQMNLQEAIKQMQMVFLKARFDNVPEDRLDMLDRWISDAQDLLPPPPPPPAPPPPVGSPGPAGPTGPTMQQRINSDLARMQAHHAASNMMGV</sequence>
<reference evidence="2 3" key="1">
    <citation type="submission" date="2015-08" db="EMBL/GenBank/DDBJ databases">
        <authorList>
            <person name="Babu N.S."/>
            <person name="Beckwith C.J."/>
            <person name="Beseler K.G."/>
            <person name="Brison A."/>
            <person name="Carone J.V."/>
            <person name="Caskin T.P."/>
            <person name="Diamond M."/>
            <person name="Durham M.E."/>
            <person name="Foxe J.M."/>
            <person name="Go M."/>
            <person name="Henderson B.A."/>
            <person name="Jones I.B."/>
            <person name="McGettigan J.A."/>
            <person name="Micheletti S.J."/>
            <person name="Nasrallah M.E."/>
            <person name="Ortiz D."/>
            <person name="Piller C.R."/>
            <person name="Privatt S.R."/>
            <person name="Schneider S.L."/>
            <person name="Sharp S."/>
            <person name="Smith T.C."/>
            <person name="Stanton J.D."/>
            <person name="Ullery H.E."/>
            <person name="Wilson R.J."/>
            <person name="Serrano M.G."/>
            <person name="Buck G."/>
            <person name="Lee V."/>
            <person name="Wang Y."/>
            <person name="Carvalho R."/>
            <person name="Voegtly L."/>
            <person name="Shi R."/>
            <person name="Duckworth R."/>
            <person name="Johnson A."/>
            <person name="Loviza R."/>
            <person name="Walstead R."/>
            <person name="Shah Z."/>
            <person name="Kiflezghi M."/>
            <person name="Wade K."/>
            <person name="Ball S.L."/>
            <person name="Bradley K.W."/>
            <person name="Asai D.J."/>
            <person name="Bowman C.A."/>
            <person name="Russell D.A."/>
            <person name="Pope W.H."/>
            <person name="Jacobs-Sera D."/>
            <person name="Hendrix R.W."/>
            <person name="Hatfull G.F."/>
        </authorList>
    </citation>
    <scope>NUCLEOTIDE SEQUENCE [LARGE SCALE GENOMIC DNA]</scope>
    <source>
        <strain evidence="2 3">DSM 27648</strain>
    </source>
</reference>
<feature type="region of interest" description="Disordered" evidence="1">
    <location>
        <begin position="591"/>
        <end position="627"/>
    </location>
</feature>
<keyword evidence="3" id="KW-1185">Reference proteome</keyword>
<dbReference type="EMBL" id="CP012333">
    <property type="protein sequence ID" value="AKU93379.1"/>
    <property type="molecule type" value="Genomic_DNA"/>
</dbReference>
<dbReference type="AlphaFoldDB" id="A0A0K1PJU2"/>
<evidence type="ECO:0000313" key="2">
    <source>
        <dbReference type="EMBL" id="AKU93379.1"/>
    </source>
</evidence>
<evidence type="ECO:0008006" key="4">
    <source>
        <dbReference type="Google" id="ProtNLM"/>
    </source>
</evidence>
<proteinExistence type="predicted"/>
<name>A0A0K1PJU2_9BACT</name>
<gene>
    <name evidence="2" type="ORF">AKJ09_00043</name>
</gene>
<dbReference type="RefSeq" id="WP_146644949.1">
    <property type="nucleotide sequence ID" value="NZ_CP012333.1"/>
</dbReference>